<dbReference type="PANTHER" id="PTHR10655">
    <property type="entry name" value="LYSOPHOSPHOLIPASE-RELATED"/>
    <property type="match status" value="1"/>
</dbReference>
<evidence type="ECO:0000313" key="4">
    <source>
        <dbReference type="EMBL" id="NNH13767.1"/>
    </source>
</evidence>
<keyword evidence="2 4" id="KW-0378">Hydrolase</keyword>
<evidence type="ECO:0000259" key="3">
    <source>
        <dbReference type="Pfam" id="PF02230"/>
    </source>
</evidence>
<comment type="similarity">
    <text evidence="1">Belongs to the AB hydrolase superfamily. AB hydrolase 2 family.</text>
</comment>
<evidence type="ECO:0000313" key="5">
    <source>
        <dbReference type="Proteomes" id="UP000542973"/>
    </source>
</evidence>
<sequence>MTEAFHAAPSAADAPIEIETAPEPRFAVIWMHGLGADGGDFVPVVPELGLPAGAAVRFVFPHAPLIPVTCNGGYIMRAWYDIVSLSDARRHADESGIRASRETIRALIARENARGIPSSRIVLAGFSQGGAMAYLAGLTHPEPLAGIIALSAYLASPALLDAEAAPANAATPVFAAHGAQDDVVPLALGTQARDLLQQRGYPLTWQTYPMPHSVCLEEIADIGVWLGQRLAAAGAGSAA</sequence>
<proteinExistence type="inferred from homology"/>
<evidence type="ECO:0000256" key="1">
    <source>
        <dbReference type="ARBA" id="ARBA00006499"/>
    </source>
</evidence>
<dbReference type="InterPro" id="IPR029058">
    <property type="entry name" value="AB_hydrolase_fold"/>
</dbReference>
<dbReference type="PANTHER" id="PTHR10655:SF17">
    <property type="entry name" value="LYSOPHOSPHOLIPASE-LIKE PROTEIN 1"/>
    <property type="match status" value="1"/>
</dbReference>
<gene>
    <name evidence="4" type="ORF">HLB16_23220</name>
</gene>
<dbReference type="GO" id="GO:0016787">
    <property type="term" value="F:hydrolase activity"/>
    <property type="evidence" value="ECO:0007669"/>
    <property type="project" value="UniProtKB-KW"/>
</dbReference>
<dbReference type="Proteomes" id="UP000542973">
    <property type="component" value="Unassembled WGS sequence"/>
</dbReference>
<reference evidence="4 5" key="1">
    <citation type="submission" date="2020-05" db="EMBL/GenBank/DDBJ databases">
        <title>MicrobeNet Type strains.</title>
        <authorList>
            <person name="Nicholson A.C."/>
        </authorList>
    </citation>
    <scope>NUCLEOTIDE SEQUENCE [LARGE SCALE GENOMIC DNA]</scope>
    <source>
        <strain evidence="4 5">ATCC 700815</strain>
    </source>
</reference>
<dbReference type="InterPro" id="IPR003140">
    <property type="entry name" value="PLipase/COase/thioEstase"/>
</dbReference>
<organism evidence="4 5">
    <name type="scientific">Cupriavidus gilardii</name>
    <dbReference type="NCBI Taxonomy" id="82541"/>
    <lineage>
        <taxon>Bacteria</taxon>
        <taxon>Pseudomonadati</taxon>
        <taxon>Pseudomonadota</taxon>
        <taxon>Betaproteobacteria</taxon>
        <taxon>Burkholderiales</taxon>
        <taxon>Burkholderiaceae</taxon>
        <taxon>Cupriavidus</taxon>
    </lineage>
</organism>
<dbReference type="EMBL" id="JABEMD010000059">
    <property type="protein sequence ID" value="NNH13767.1"/>
    <property type="molecule type" value="Genomic_DNA"/>
</dbReference>
<dbReference type="InterPro" id="IPR050565">
    <property type="entry name" value="LYPA1-2/EST-like"/>
</dbReference>
<comment type="caution">
    <text evidence="4">The sequence shown here is derived from an EMBL/GenBank/DDBJ whole genome shotgun (WGS) entry which is preliminary data.</text>
</comment>
<evidence type="ECO:0000256" key="2">
    <source>
        <dbReference type="ARBA" id="ARBA00022801"/>
    </source>
</evidence>
<name>A0A849BMM4_9BURK</name>
<dbReference type="RefSeq" id="WP_053823673.1">
    <property type="nucleotide sequence ID" value="NZ_BAAAEB010000022.1"/>
</dbReference>
<dbReference type="Gene3D" id="3.40.50.1820">
    <property type="entry name" value="alpha/beta hydrolase"/>
    <property type="match status" value="1"/>
</dbReference>
<accession>A0A849BMM4</accession>
<protein>
    <submittedName>
        <fullName evidence="4">Alpha/beta hydrolase</fullName>
    </submittedName>
</protein>
<dbReference type="AlphaFoldDB" id="A0A849BMM4"/>
<dbReference type="Pfam" id="PF02230">
    <property type="entry name" value="Abhydrolase_2"/>
    <property type="match status" value="1"/>
</dbReference>
<feature type="domain" description="Phospholipase/carboxylesterase/thioesterase" evidence="3">
    <location>
        <begin position="23"/>
        <end position="222"/>
    </location>
</feature>
<dbReference type="SUPFAM" id="SSF53474">
    <property type="entry name" value="alpha/beta-Hydrolases"/>
    <property type="match status" value="1"/>
</dbReference>